<evidence type="ECO:0000313" key="3">
    <source>
        <dbReference type="Proteomes" id="UP000298277"/>
    </source>
</evidence>
<evidence type="ECO:0000313" key="2">
    <source>
        <dbReference type="EMBL" id="TGK38453.1"/>
    </source>
</evidence>
<dbReference type="EMBL" id="RQFA01000010">
    <property type="protein sequence ID" value="TGK38453.1"/>
    <property type="molecule type" value="Genomic_DNA"/>
</dbReference>
<reference evidence="2" key="1">
    <citation type="journal article" date="2019" name="PLoS Negl. Trop. Dis.">
        <title>Revisiting the worldwide diversity of Leptospira species in the environment.</title>
        <authorList>
            <person name="Vincent A.T."/>
            <person name="Schiettekatte O."/>
            <person name="Bourhy P."/>
            <person name="Veyrier F.J."/>
            <person name="Picardeau M."/>
        </authorList>
    </citation>
    <scope>NUCLEOTIDE SEQUENCE [LARGE SCALE GENOMIC DNA]</scope>
    <source>
        <strain evidence="2">201800299</strain>
    </source>
</reference>
<keyword evidence="1" id="KW-0812">Transmembrane</keyword>
<dbReference type="RefSeq" id="WP_135595016.1">
    <property type="nucleotide sequence ID" value="NZ_RQEZ01000088.1"/>
</dbReference>
<keyword evidence="3" id="KW-1185">Reference proteome</keyword>
<sequence>MKRILIPVLLCFLLATEIRPHRILLKNGEVVDGDLKENDPLADHITVVTNGRDQKISKKEIAEIFLEESGNELCIQFQNGNEEVCGFKLLKFNPNTVYYMDAGNRYLRMSKNEFKKIRIRSASQKLLGQLSASGFTFTIRSTQGETFREGISIQDETSLLMKKKSEDGPSLLDIKEIESITYDNGPEEIKPKIQLEFWDYLIPGYYLTKLGHSKTGYTHLGVSAFFAAGAVYEFMEAKRAESGAPVLIPQNDGSLLWSQSDTGEFEKHKTLNQMFLISLFFSYALNAVFVSFPVTISYFLQDSGIAPSSGTVPPDYHRNSERGQKIEMKMNINF</sequence>
<name>A0A5F1YIS8_9LEPT</name>
<dbReference type="AlphaFoldDB" id="A0A5F1YIS8"/>
<accession>A0A5F1YIS8</accession>
<keyword evidence="1" id="KW-0472">Membrane</keyword>
<organism evidence="2 3">
    <name type="scientific">Leptospira gomenensis</name>
    <dbReference type="NCBI Taxonomy" id="2484974"/>
    <lineage>
        <taxon>Bacteria</taxon>
        <taxon>Pseudomonadati</taxon>
        <taxon>Spirochaetota</taxon>
        <taxon>Spirochaetia</taxon>
        <taxon>Leptospirales</taxon>
        <taxon>Leptospiraceae</taxon>
        <taxon>Leptospira</taxon>
    </lineage>
</organism>
<evidence type="ECO:0000256" key="1">
    <source>
        <dbReference type="SAM" id="Phobius"/>
    </source>
</evidence>
<feature type="transmembrane region" description="Helical" evidence="1">
    <location>
        <begin position="274"/>
        <end position="300"/>
    </location>
</feature>
<dbReference type="NCBIfam" id="NF047503">
    <property type="entry name" value="LB_137_fam"/>
    <property type="match status" value="1"/>
</dbReference>
<comment type="caution">
    <text evidence="2">The sequence shown here is derived from an EMBL/GenBank/DDBJ whole genome shotgun (WGS) entry which is preliminary data.</text>
</comment>
<dbReference type="OrthoDB" id="340561at2"/>
<protein>
    <submittedName>
        <fullName evidence="2">Uncharacterized protein</fullName>
    </submittedName>
</protein>
<dbReference type="Proteomes" id="UP000298277">
    <property type="component" value="Unassembled WGS sequence"/>
</dbReference>
<gene>
    <name evidence="2" type="ORF">EHQ17_02100</name>
</gene>
<proteinExistence type="predicted"/>
<keyword evidence="1" id="KW-1133">Transmembrane helix</keyword>